<dbReference type="PANTHER" id="PTHR33164:SF104">
    <property type="entry name" value="TRANSCRIPTIONAL REGULATORY PROTEIN"/>
    <property type="match status" value="1"/>
</dbReference>
<gene>
    <name evidence="3" type="ORF">IPN02_02730</name>
</gene>
<name>A0A936NB10_9ACTN</name>
<dbReference type="PANTHER" id="PTHR33164">
    <property type="entry name" value="TRANSCRIPTIONAL REGULATOR, MARR FAMILY"/>
    <property type="match status" value="1"/>
</dbReference>
<dbReference type="SMART" id="SM00347">
    <property type="entry name" value="HTH_MARR"/>
    <property type="match status" value="1"/>
</dbReference>
<feature type="region of interest" description="Disordered" evidence="1">
    <location>
        <begin position="1"/>
        <end position="21"/>
    </location>
</feature>
<reference evidence="3 4" key="1">
    <citation type="submission" date="2020-10" db="EMBL/GenBank/DDBJ databases">
        <title>Connecting structure to function with the recovery of over 1000 high-quality activated sludge metagenome-assembled genomes encoding full-length rRNA genes using long-read sequencing.</title>
        <authorList>
            <person name="Singleton C.M."/>
            <person name="Petriglieri F."/>
            <person name="Kristensen J.M."/>
            <person name="Kirkegaard R.H."/>
            <person name="Michaelsen T.Y."/>
            <person name="Andersen M.H."/>
            <person name="Karst S.M."/>
            <person name="Dueholm M.S."/>
            <person name="Nielsen P.H."/>
            <person name="Albertsen M."/>
        </authorList>
    </citation>
    <scope>NUCLEOTIDE SEQUENCE [LARGE SCALE GENOMIC DNA]</scope>
    <source>
        <strain evidence="3">Lyne_18-Q3-R50-59_MAXAC.006</strain>
    </source>
</reference>
<dbReference type="Gene3D" id="1.10.10.10">
    <property type="entry name" value="Winged helix-like DNA-binding domain superfamily/Winged helix DNA-binding domain"/>
    <property type="match status" value="1"/>
</dbReference>
<dbReference type="Pfam" id="PF01047">
    <property type="entry name" value="MarR"/>
    <property type="match status" value="1"/>
</dbReference>
<dbReference type="GO" id="GO:0003700">
    <property type="term" value="F:DNA-binding transcription factor activity"/>
    <property type="evidence" value="ECO:0007669"/>
    <property type="project" value="InterPro"/>
</dbReference>
<dbReference type="AlphaFoldDB" id="A0A936NB10"/>
<dbReference type="Proteomes" id="UP000727993">
    <property type="component" value="Unassembled WGS sequence"/>
</dbReference>
<dbReference type="GO" id="GO:0006950">
    <property type="term" value="P:response to stress"/>
    <property type="evidence" value="ECO:0007669"/>
    <property type="project" value="TreeGrafter"/>
</dbReference>
<dbReference type="PRINTS" id="PR00598">
    <property type="entry name" value="HTHMARR"/>
</dbReference>
<evidence type="ECO:0000256" key="1">
    <source>
        <dbReference type="SAM" id="MobiDB-lite"/>
    </source>
</evidence>
<evidence type="ECO:0000313" key="3">
    <source>
        <dbReference type="EMBL" id="MBK9295791.1"/>
    </source>
</evidence>
<proteinExistence type="predicted"/>
<evidence type="ECO:0000313" key="4">
    <source>
        <dbReference type="Proteomes" id="UP000727993"/>
    </source>
</evidence>
<organism evidence="3 4">
    <name type="scientific">Candidatus Neomicrothrix subdominans</name>
    <dbReference type="NCBI Taxonomy" id="2954438"/>
    <lineage>
        <taxon>Bacteria</taxon>
        <taxon>Bacillati</taxon>
        <taxon>Actinomycetota</taxon>
        <taxon>Acidimicrobiia</taxon>
        <taxon>Acidimicrobiales</taxon>
        <taxon>Microthrixaceae</taxon>
        <taxon>Candidatus Neomicrothrix</taxon>
    </lineage>
</organism>
<feature type="domain" description="HTH marR-type" evidence="2">
    <location>
        <begin position="25"/>
        <end position="177"/>
    </location>
</feature>
<dbReference type="EMBL" id="JADJZA010000001">
    <property type="protein sequence ID" value="MBK9295791.1"/>
    <property type="molecule type" value="Genomic_DNA"/>
</dbReference>
<sequence length="185" mass="19916">MIPEHTTQLEQVGRPGKLPPGRDHLDELIDQVVALKPELDLGGLAVTGRVLRLAARLEEARARLLAPFELTVGEFDVLATVRRSGPITASEICHAVMITAGGMTKRLDRLEARNLLNRTANPADRRAAHIVLTDDGTRLLDDAYQVIVEAETQLVAAELGDANVRAPVEAALRALLCSPALAEPS</sequence>
<evidence type="ECO:0000259" key="2">
    <source>
        <dbReference type="PROSITE" id="PS50995"/>
    </source>
</evidence>
<dbReference type="SUPFAM" id="SSF46785">
    <property type="entry name" value="Winged helix' DNA-binding domain"/>
    <property type="match status" value="1"/>
</dbReference>
<protein>
    <submittedName>
        <fullName evidence="3">MarR family transcriptional regulator</fullName>
    </submittedName>
</protein>
<dbReference type="InterPro" id="IPR000835">
    <property type="entry name" value="HTH_MarR-typ"/>
</dbReference>
<feature type="compositionally biased region" description="Polar residues" evidence="1">
    <location>
        <begin position="1"/>
        <end position="10"/>
    </location>
</feature>
<dbReference type="InterPro" id="IPR036388">
    <property type="entry name" value="WH-like_DNA-bd_sf"/>
</dbReference>
<comment type="caution">
    <text evidence="3">The sequence shown here is derived from an EMBL/GenBank/DDBJ whole genome shotgun (WGS) entry which is preliminary data.</text>
</comment>
<dbReference type="PROSITE" id="PS50995">
    <property type="entry name" value="HTH_MARR_2"/>
    <property type="match status" value="1"/>
</dbReference>
<accession>A0A936NB10</accession>
<dbReference type="InterPro" id="IPR039422">
    <property type="entry name" value="MarR/SlyA-like"/>
</dbReference>
<dbReference type="InterPro" id="IPR036390">
    <property type="entry name" value="WH_DNA-bd_sf"/>
</dbReference>